<dbReference type="AlphaFoldDB" id="A0AAF3FKB8"/>
<protein>
    <submittedName>
        <fullName evidence="3">Uncharacterized protein</fullName>
    </submittedName>
</protein>
<evidence type="ECO:0000313" key="2">
    <source>
        <dbReference type="Proteomes" id="UP000887575"/>
    </source>
</evidence>
<proteinExistence type="predicted"/>
<feature type="region of interest" description="Disordered" evidence="1">
    <location>
        <begin position="255"/>
        <end position="296"/>
    </location>
</feature>
<dbReference type="WBParaSite" id="MBELARI_LOCUS7569">
    <property type="protein sequence ID" value="MBELARI_LOCUS7569"/>
    <property type="gene ID" value="MBELARI_LOCUS7569"/>
</dbReference>
<sequence>MARYHDTKPVSGWTGHIPGAKWQIGSRRSDEMSALNSILKQPTSVFPQTAQNNSTMGQSRPNEMPMNGQLQPLPNLQMMARNPSMIGPSSTGFPSGLSQGQYPMYGPFGSTQGLQTRFLPQISQSPISPQAMQSIQNYAGSLAQSGQALANSAQALAQQVQNVQNYASLVQSSSNESAFPGNPPQPFLSSNPTLGLDGMVGNGVPMPYPNDSQISQFGFNSQGMPVRIPSDVQKQYQQQQRIQNADGSYTVITTTKRGKGTSHGQNGDLRQAREQVRTSASEAQRRSKSVPRKVEKDAFEGLDGGLYTKGEVARNRERREMAMKGIPIQGGDWKSTSTNRLRDGGGVSAAGVRDGVERASRRVPRDATRDGQRGERVGGFDGNGYGGSGGAQDGDGGGLDGSLGASFRNRNYLEEEEEDQVPAAGYSGHIPAYKRISVGKNFHTAALEAKKEYIKNRYGDREASEILNPNRSVAFDESQDWLNPQMQSLNISSVPGGGNSFNNPHHNVGKKPSQYNEYVNQAGRQGENYANQGFHQSRSMNNLQQFQQFQNLQQSGYPHQNLPY</sequence>
<evidence type="ECO:0000256" key="1">
    <source>
        <dbReference type="SAM" id="MobiDB-lite"/>
    </source>
</evidence>
<accession>A0AAF3FKB8</accession>
<feature type="region of interest" description="Disordered" evidence="1">
    <location>
        <begin position="328"/>
        <end position="403"/>
    </location>
</feature>
<dbReference type="Proteomes" id="UP000887575">
    <property type="component" value="Unassembled WGS sequence"/>
</dbReference>
<reference evidence="3" key="1">
    <citation type="submission" date="2024-02" db="UniProtKB">
        <authorList>
            <consortium name="WormBaseParasite"/>
        </authorList>
    </citation>
    <scope>IDENTIFICATION</scope>
</reference>
<feature type="compositionally biased region" description="Gly residues" evidence="1">
    <location>
        <begin position="379"/>
        <end position="401"/>
    </location>
</feature>
<organism evidence="2 3">
    <name type="scientific">Mesorhabditis belari</name>
    <dbReference type="NCBI Taxonomy" id="2138241"/>
    <lineage>
        <taxon>Eukaryota</taxon>
        <taxon>Metazoa</taxon>
        <taxon>Ecdysozoa</taxon>
        <taxon>Nematoda</taxon>
        <taxon>Chromadorea</taxon>
        <taxon>Rhabditida</taxon>
        <taxon>Rhabditina</taxon>
        <taxon>Rhabditomorpha</taxon>
        <taxon>Rhabditoidea</taxon>
        <taxon>Rhabditidae</taxon>
        <taxon>Mesorhabditinae</taxon>
        <taxon>Mesorhabditis</taxon>
    </lineage>
</organism>
<keyword evidence="2" id="KW-1185">Reference proteome</keyword>
<name>A0AAF3FKB8_9BILA</name>
<evidence type="ECO:0000313" key="3">
    <source>
        <dbReference type="WBParaSite" id="MBELARI_LOCUS7569"/>
    </source>
</evidence>
<feature type="compositionally biased region" description="Basic and acidic residues" evidence="1">
    <location>
        <begin position="354"/>
        <end position="378"/>
    </location>
</feature>